<feature type="compositionally biased region" description="Low complexity" evidence="8">
    <location>
        <begin position="116"/>
        <end position="130"/>
    </location>
</feature>
<evidence type="ECO:0000256" key="2">
    <source>
        <dbReference type="ARBA" id="ARBA00022475"/>
    </source>
</evidence>
<proteinExistence type="predicted"/>
<evidence type="ECO:0000256" key="7">
    <source>
        <dbReference type="ARBA" id="ARBA00023136"/>
    </source>
</evidence>
<name>A0ABP5G662_9ACTN</name>
<evidence type="ECO:0000256" key="1">
    <source>
        <dbReference type="ARBA" id="ARBA00004236"/>
    </source>
</evidence>
<evidence type="ECO:0000256" key="3">
    <source>
        <dbReference type="ARBA" id="ARBA00022692"/>
    </source>
</evidence>
<evidence type="ECO:0000313" key="11">
    <source>
        <dbReference type="EMBL" id="GAA2038676.1"/>
    </source>
</evidence>
<keyword evidence="7 9" id="KW-0472">Membrane</keyword>
<feature type="transmembrane region" description="Helical" evidence="9">
    <location>
        <begin position="66"/>
        <end position="94"/>
    </location>
</feature>
<keyword evidence="2" id="KW-1003">Cell membrane</keyword>
<evidence type="ECO:0000256" key="8">
    <source>
        <dbReference type="SAM" id="MobiDB-lite"/>
    </source>
</evidence>
<dbReference type="Proteomes" id="UP001500751">
    <property type="component" value="Unassembled WGS sequence"/>
</dbReference>
<feature type="region of interest" description="Disordered" evidence="8">
    <location>
        <begin position="116"/>
        <end position="170"/>
    </location>
</feature>
<dbReference type="Pfam" id="PF18967">
    <property type="entry name" value="PycTM"/>
    <property type="match status" value="1"/>
</dbReference>
<feature type="domain" description="Pycsar effector protein" evidence="10">
    <location>
        <begin position="22"/>
        <end position="115"/>
    </location>
</feature>
<dbReference type="EMBL" id="BAAAQN010000027">
    <property type="protein sequence ID" value="GAA2038676.1"/>
    <property type="molecule type" value="Genomic_DNA"/>
</dbReference>
<feature type="compositionally biased region" description="Low complexity" evidence="8">
    <location>
        <begin position="147"/>
        <end position="168"/>
    </location>
</feature>
<keyword evidence="6" id="KW-0051">Antiviral defense</keyword>
<protein>
    <recommendedName>
        <fullName evidence="10">Pycsar effector protein domain-containing protein</fullName>
    </recommendedName>
</protein>
<evidence type="ECO:0000256" key="9">
    <source>
        <dbReference type="SAM" id="Phobius"/>
    </source>
</evidence>
<gene>
    <name evidence="11" type="ORF">GCM10009839_45380</name>
</gene>
<feature type="compositionally biased region" description="Pro residues" evidence="8">
    <location>
        <begin position="131"/>
        <end position="146"/>
    </location>
</feature>
<organism evidence="11 12">
    <name type="scientific">Catenulispora yoronensis</name>
    <dbReference type="NCBI Taxonomy" id="450799"/>
    <lineage>
        <taxon>Bacteria</taxon>
        <taxon>Bacillati</taxon>
        <taxon>Actinomycetota</taxon>
        <taxon>Actinomycetes</taxon>
        <taxon>Catenulisporales</taxon>
        <taxon>Catenulisporaceae</taxon>
        <taxon>Catenulispora</taxon>
    </lineage>
</organism>
<evidence type="ECO:0000313" key="12">
    <source>
        <dbReference type="Proteomes" id="UP001500751"/>
    </source>
</evidence>
<sequence length="223" mass="22943">MASRGPVGARLPEPTAPDRLMLAALQSTHEHADTKAGILVAAQGALVGTAGAWNRQAVRAWEHGGWAGVVGGGLLVVFAVGLAGGVACLALALWPRLLRPTGPNRFSYIDLARSSTARTSSPSSPSSTPTPSSPLSPPSPPSPSNPSAPAKPAKTAKPVRSASDPAADSESDRLAERLELAETVRFLARVAVIKHRSLMGAVLFTTVMGLSAGLFLVLRPVLV</sequence>
<evidence type="ECO:0000259" key="10">
    <source>
        <dbReference type="Pfam" id="PF18967"/>
    </source>
</evidence>
<evidence type="ECO:0000256" key="6">
    <source>
        <dbReference type="ARBA" id="ARBA00023118"/>
    </source>
</evidence>
<dbReference type="RefSeq" id="WP_344667642.1">
    <property type="nucleotide sequence ID" value="NZ_BAAAQN010000027.1"/>
</dbReference>
<dbReference type="InterPro" id="IPR043760">
    <property type="entry name" value="PycTM_dom"/>
</dbReference>
<evidence type="ECO:0000256" key="4">
    <source>
        <dbReference type="ARBA" id="ARBA00022741"/>
    </source>
</evidence>
<accession>A0ABP5G662</accession>
<evidence type="ECO:0000256" key="5">
    <source>
        <dbReference type="ARBA" id="ARBA00022989"/>
    </source>
</evidence>
<keyword evidence="5 9" id="KW-1133">Transmembrane helix</keyword>
<comment type="caution">
    <text evidence="11">The sequence shown here is derived from an EMBL/GenBank/DDBJ whole genome shotgun (WGS) entry which is preliminary data.</text>
</comment>
<keyword evidence="12" id="KW-1185">Reference proteome</keyword>
<keyword evidence="4" id="KW-0547">Nucleotide-binding</keyword>
<reference evidence="12" key="1">
    <citation type="journal article" date="2019" name="Int. J. Syst. Evol. Microbiol.">
        <title>The Global Catalogue of Microorganisms (GCM) 10K type strain sequencing project: providing services to taxonomists for standard genome sequencing and annotation.</title>
        <authorList>
            <consortium name="The Broad Institute Genomics Platform"/>
            <consortium name="The Broad Institute Genome Sequencing Center for Infectious Disease"/>
            <person name="Wu L."/>
            <person name="Ma J."/>
        </authorList>
    </citation>
    <scope>NUCLEOTIDE SEQUENCE [LARGE SCALE GENOMIC DNA]</scope>
    <source>
        <strain evidence="12">JCM 16014</strain>
    </source>
</reference>
<feature type="transmembrane region" description="Helical" evidence="9">
    <location>
        <begin position="198"/>
        <end position="218"/>
    </location>
</feature>
<comment type="subcellular location">
    <subcellularLocation>
        <location evidence="1">Cell membrane</location>
    </subcellularLocation>
</comment>
<keyword evidence="3 9" id="KW-0812">Transmembrane</keyword>